<feature type="region of interest" description="Disordered" evidence="1">
    <location>
        <begin position="429"/>
        <end position="484"/>
    </location>
</feature>
<feature type="compositionally biased region" description="Low complexity" evidence="1">
    <location>
        <begin position="125"/>
        <end position="141"/>
    </location>
</feature>
<proteinExistence type="predicted"/>
<feature type="compositionally biased region" description="Low complexity" evidence="1">
    <location>
        <begin position="435"/>
        <end position="445"/>
    </location>
</feature>
<name>A0AA40D0C1_9PEZI</name>
<evidence type="ECO:0000313" key="3">
    <source>
        <dbReference type="Proteomes" id="UP001174997"/>
    </source>
</evidence>
<dbReference type="AlphaFoldDB" id="A0AA40D0C1"/>
<dbReference type="Proteomes" id="UP001174997">
    <property type="component" value="Unassembled WGS sequence"/>
</dbReference>
<sequence length="497" mass="55348">MDFSNPEAEHHHVESAIRKLGISREEAAELQGYIKRLLDEDKAVRKGYPVESLLIHRYQNDWKYLRIWKDEPVINVELAFMRCVEAVRNGLNLSKFPISNCLPASPSSTTVSFYPAKRQTGLVYSSGSESTSTRKSRGSSTSHDHGFDSVSSRTTAPTCSPENCRRGFNARGFRGSPPPGSSDIRSHSRSRSSPLRSPSFNGGWSDPGLCPRSRKYPPIVERQYSLPLAPPRPGSSSSSRASSPILPSDLALPPCSPTTLYQPNKASQKFSPPHNYTFTEKTTTSSYRTWYPEPRPISHKTPSLVLPTSPYSNGLIPKMDTTTTTPSRKPAARTRAPSSSDIIPAPLNLPPTRTRRMSYPAASYHHQNPHHTPDGYQPTLNPPPTPPARRSSTLPGLPITKTRHTSSPPRDDVADKLCLGKKRDMTPDFEIVPVTRLSPQSQSRSSRTREQGHRRERAKSRSRGDKHGQRNKQSDREEEREGGSWRKLVCGCCGDEH</sequence>
<evidence type="ECO:0000313" key="2">
    <source>
        <dbReference type="EMBL" id="KAK0658101.1"/>
    </source>
</evidence>
<comment type="caution">
    <text evidence="2">The sequence shown here is derived from an EMBL/GenBank/DDBJ whole genome shotgun (WGS) entry which is preliminary data.</text>
</comment>
<protein>
    <submittedName>
        <fullName evidence="2">Uncharacterized protein</fullName>
    </submittedName>
</protein>
<keyword evidence="3" id="KW-1185">Reference proteome</keyword>
<feature type="region of interest" description="Disordered" evidence="1">
    <location>
        <begin position="124"/>
        <end position="209"/>
    </location>
</feature>
<evidence type="ECO:0000256" key="1">
    <source>
        <dbReference type="SAM" id="MobiDB-lite"/>
    </source>
</evidence>
<accession>A0AA40D0C1</accession>
<feature type="compositionally biased region" description="Basic and acidic residues" evidence="1">
    <location>
        <begin position="462"/>
        <end position="484"/>
    </location>
</feature>
<feature type="compositionally biased region" description="Low complexity" evidence="1">
    <location>
        <begin position="234"/>
        <end position="248"/>
    </location>
</feature>
<feature type="compositionally biased region" description="Polar residues" evidence="1">
    <location>
        <begin position="149"/>
        <end position="161"/>
    </location>
</feature>
<gene>
    <name evidence="2" type="ORF">QBC41DRAFT_360609</name>
</gene>
<dbReference type="EMBL" id="JAULSY010000211">
    <property type="protein sequence ID" value="KAK0658101.1"/>
    <property type="molecule type" value="Genomic_DNA"/>
</dbReference>
<feature type="compositionally biased region" description="Polar residues" evidence="1">
    <location>
        <begin position="257"/>
        <end position="288"/>
    </location>
</feature>
<reference evidence="2" key="1">
    <citation type="submission" date="2023-06" db="EMBL/GenBank/DDBJ databases">
        <title>Genome-scale phylogeny and comparative genomics of the fungal order Sordariales.</title>
        <authorList>
            <consortium name="Lawrence Berkeley National Laboratory"/>
            <person name="Hensen N."/>
            <person name="Bonometti L."/>
            <person name="Westerberg I."/>
            <person name="Brannstrom I.O."/>
            <person name="Guillou S."/>
            <person name="Cros-Aarteil S."/>
            <person name="Calhoun S."/>
            <person name="Haridas S."/>
            <person name="Kuo A."/>
            <person name="Mondo S."/>
            <person name="Pangilinan J."/>
            <person name="Riley R."/>
            <person name="Labutti K."/>
            <person name="Andreopoulos B."/>
            <person name="Lipzen A."/>
            <person name="Chen C."/>
            <person name="Yanf M."/>
            <person name="Daum C."/>
            <person name="Ng V."/>
            <person name="Clum A."/>
            <person name="Steindorff A."/>
            <person name="Ohm R."/>
            <person name="Martin F."/>
            <person name="Silar P."/>
            <person name="Natvig D."/>
            <person name="Lalanne C."/>
            <person name="Gautier V."/>
            <person name="Ament-Velasquez S.L."/>
            <person name="Kruys A."/>
            <person name="Hutchinson M.I."/>
            <person name="Powell A.J."/>
            <person name="Barry K."/>
            <person name="Miller A.N."/>
            <person name="Grigoriev I.V."/>
            <person name="Debuchy R."/>
            <person name="Gladieux P."/>
            <person name="Thoren M.H."/>
            <person name="Johannesson H."/>
        </authorList>
    </citation>
    <scope>NUCLEOTIDE SEQUENCE</scope>
    <source>
        <strain evidence="2">CBS 307.81</strain>
    </source>
</reference>
<feature type="region of interest" description="Disordered" evidence="1">
    <location>
        <begin position="225"/>
        <end position="414"/>
    </location>
</feature>
<organism evidence="2 3">
    <name type="scientific">Cercophora samala</name>
    <dbReference type="NCBI Taxonomy" id="330535"/>
    <lineage>
        <taxon>Eukaryota</taxon>
        <taxon>Fungi</taxon>
        <taxon>Dikarya</taxon>
        <taxon>Ascomycota</taxon>
        <taxon>Pezizomycotina</taxon>
        <taxon>Sordariomycetes</taxon>
        <taxon>Sordariomycetidae</taxon>
        <taxon>Sordariales</taxon>
        <taxon>Lasiosphaeriaceae</taxon>
        <taxon>Cercophora</taxon>
    </lineage>
</organism>